<keyword evidence="2" id="KW-0548">Nucleotidyltransferase</keyword>
<feature type="compositionally biased region" description="Basic and acidic residues" evidence="1">
    <location>
        <begin position="85"/>
        <end position="96"/>
    </location>
</feature>
<name>A0A699T297_TANCI</name>
<feature type="region of interest" description="Disordered" evidence="1">
    <location>
        <begin position="77"/>
        <end position="105"/>
    </location>
</feature>
<feature type="non-terminal residue" evidence="2">
    <location>
        <position position="1"/>
    </location>
</feature>
<keyword evidence="2" id="KW-0808">Transferase</keyword>
<gene>
    <name evidence="2" type="ORF">Tci_875498</name>
</gene>
<reference evidence="2" key="1">
    <citation type="journal article" date="2019" name="Sci. Rep.">
        <title>Draft genome of Tanacetum cinerariifolium, the natural source of mosquito coil.</title>
        <authorList>
            <person name="Yamashiro T."/>
            <person name="Shiraishi A."/>
            <person name="Satake H."/>
            <person name="Nakayama K."/>
        </authorList>
    </citation>
    <scope>NUCLEOTIDE SEQUENCE</scope>
</reference>
<keyword evidence="2" id="KW-0695">RNA-directed DNA polymerase</keyword>
<sequence>ENESWNHTMVGAGHTSYTYRFHKFAELVPHLVTFEFKRIDRYIYSLVPKIREMVRATEPSTIQSKILKAGGLTDDTMRNGLLKSSSEKRKESDKTARSNNKRARTRKGFMATDSGKNEYKGLHPKFAKCSYHHQEITPYRTCFNYNQSGHVLQDCRALAKRVTPVNAVNSVNN</sequence>
<proteinExistence type="predicted"/>
<evidence type="ECO:0000256" key="1">
    <source>
        <dbReference type="SAM" id="MobiDB-lite"/>
    </source>
</evidence>
<organism evidence="2">
    <name type="scientific">Tanacetum cinerariifolium</name>
    <name type="common">Dalmatian daisy</name>
    <name type="synonym">Chrysanthemum cinerariifolium</name>
    <dbReference type="NCBI Taxonomy" id="118510"/>
    <lineage>
        <taxon>Eukaryota</taxon>
        <taxon>Viridiplantae</taxon>
        <taxon>Streptophyta</taxon>
        <taxon>Embryophyta</taxon>
        <taxon>Tracheophyta</taxon>
        <taxon>Spermatophyta</taxon>
        <taxon>Magnoliopsida</taxon>
        <taxon>eudicotyledons</taxon>
        <taxon>Gunneridae</taxon>
        <taxon>Pentapetalae</taxon>
        <taxon>asterids</taxon>
        <taxon>campanulids</taxon>
        <taxon>Asterales</taxon>
        <taxon>Asteraceae</taxon>
        <taxon>Asteroideae</taxon>
        <taxon>Anthemideae</taxon>
        <taxon>Anthemidinae</taxon>
        <taxon>Tanacetum</taxon>
    </lineage>
</organism>
<dbReference type="GO" id="GO:0003964">
    <property type="term" value="F:RNA-directed DNA polymerase activity"/>
    <property type="evidence" value="ECO:0007669"/>
    <property type="project" value="UniProtKB-KW"/>
</dbReference>
<dbReference type="AlphaFoldDB" id="A0A699T297"/>
<evidence type="ECO:0000313" key="2">
    <source>
        <dbReference type="EMBL" id="GFD03529.1"/>
    </source>
</evidence>
<comment type="caution">
    <text evidence="2">The sequence shown here is derived from an EMBL/GenBank/DDBJ whole genome shotgun (WGS) entry which is preliminary data.</text>
</comment>
<protein>
    <submittedName>
        <fullName evidence="2">Reverse transcriptase domain-containing protein</fullName>
    </submittedName>
</protein>
<accession>A0A699T297</accession>
<dbReference type="EMBL" id="BKCJ011205639">
    <property type="protein sequence ID" value="GFD03529.1"/>
    <property type="molecule type" value="Genomic_DNA"/>
</dbReference>